<comment type="catalytic activity">
    <reaction evidence="1">
        <text>ATP + protein L-histidine = ADP + protein N-phospho-L-histidine.</text>
        <dbReference type="EC" id="2.7.13.3"/>
    </reaction>
</comment>
<keyword evidence="3" id="KW-0600">Photoreceptor protein</keyword>
<dbReference type="SMART" id="SM00065">
    <property type="entry name" value="GAF"/>
    <property type="match status" value="2"/>
</dbReference>
<dbReference type="eggNOG" id="COG2202">
    <property type="taxonomic scope" value="Bacteria"/>
</dbReference>
<evidence type="ECO:0000256" key="14">
    <source>
        <dbReference type="ARBA" id="ARBA00023026"/>
    </source>
</evidence>
<dbReference type="Gene3D" id="3.30.565.10">
    <property type="entry name" value="Histidine kinase-like ATPase, C-terminal domain"/>
    <property type="match status" value="1"/>
</dbReference>
<keyword evidence="4" id="KW-0597">Phosphoprotein</keyword>
<keyword evidence="9" id="KW-0677">Repeat</keyword>
<evidence type="ECO:0000256" key="9">
    <source>
        <dbReference type="ARBA" id="ARBA00022737"/>
    </source>
</evidence>
<dbReference type="PANTHER" id="PTHR41523">
    <property type="entry name" value="TWO-COMPONENT SYSTEM SENSOR PROTEIN"/>
    <property type="match status" value="1"/>
</dbReference>
<dbReference type="InterPro" id="IPR036890">
    <property type="entry name" value="HATPase_C_sf"/>
</dbReference>
<evidence type="ECO:0000256" key="11">
    <source>
        <dbReference type="ARBA" id="ARBA00022777"/>
    </source>
</evidence>
<evidence type="ECO:0000259" key="17">
    <source>
        <dbReference type="PROSITE" id="PS50113"/>
    </source>
</evidence>
<keyword evidence="5" id="KW-0716">Sensory transduction</keyword>
<keyword evidence="11" id="KW-0418">Kinase</keyword>
<dbReference type="SMART" id="SM00911">
    <property type="entry name" value="HWE_HK"/>
    <property type="match status" value="1"/>
</dbReference>
<dbReference type="InterPro" id="IPR003018">
    <property type="entry name" value="GAF"/>
</dbReference>
<feature type="domain" description="PAS" evidence="16">
    <location>
        <begin position="374"/>
        <end position="420"/>
    </location>
</feature>
<dbReference type="eggNOG" id="COG2203">
    <property type="taxonomic scope" value="Bacteria"/>
</dbReference>
<evidence type="ECO:0000256" key="8">
    <source>
        <dbReference type="ARBA" id="ARBA00022679"/>
    </source>
</evidence>
<comment type="caution">
    <text evidence="18">The sequence shown here is derived from an EMBL/GenBank/DDBJ whole genome shotgun (WGS) entry which is preliminary data.</text>
</comment>
<dbReference type="PROSITE" id="PS50113">
    <property type="entry name" value="PAC"/>
    <property type="match status" value="3"/>
</dbReference>
<dbReference type="InterPro" id="IPR001610">
    <property type="entry name" value="PAC"/>
</dbReference>
<dbReference type="GO" id="GO:0009881">
    <property type="term" value="F:photoreceptor activity"/>
    <property type="evidence" value="ECO:0007669"/>
    <property type="project" value="UniProtKB-KW"/>
</dbReference>
<dbReference type="InterPro" id="IPR013767">
    <property type="entry name" value="PAS_fold"/>
</dbReference>
<keyword evidence="10" id="KW-0547">Nucleotide-binding</keyword>
<evidence type="ECO:0000259" key="16">
    <source>
        <dbReference type="PROSITE" id="PS50112"/>
    </source>
</evidence>
<feature type="domain" description="PAC" evidence="17">
    <location>
        <begin position="577"/>
        <end position="629"/>
    </location>
</feature>
<keyword evidence="14" id="KW-0843">Virulence</keyword>
<keyword evidence="7" id="KW-0288">FMN</keyword>
<dbReference type="NCBIfam" id="TIGR00229">
    <property type="entry name" value="sensory_box"/>
    <property type="match status" value="3"/>
</dbReference>
<dbReference type="PANTHER" id="PTHR41523:SF7">
    <property type="entry name" value="HISTIDINE KINASE"/>
    <property type="match status" value="1"/>
</dbReference>
<reference evidence="18 19" key="1">
    <citation type="journal article" date="2013" name="Genome Announc.">
        <title>Genome Sequence of Novosphingobium lindaniclasticum LE124T, Isolated from a Hexachlorocyclohexane Dumpsite.</title>
        <authorList>
            <person name="Saxena A."/>
            <person name="Nayyar N."/>
            <person name="Sangwan N."/>
            <person name="Kumari R."/>
            <person name="Khurana J.P."/>
            <person name="Lal R."/>
        </authorList>
    </citation>
    <scope>NUCLEOTIDE SEQUENCE [LARGE SCALE GENOMIC DNA]</scope>
    <source>
        <strain evidence="18 19">LE124</strain>
    </source>
</reference>
<proteinExistence type="predicted"/>
<keyword evidence="6" id="KW-0285">Flavoprotein</keyword>
<dbReference type="Pfam" id="PF00989">
    <property type="entry name" value="PAS"/>
    <property type="match status" value="1"/>
</dbReference>
<dbReference type="SUPFAM" id="SSF55781">
    <property type="entry name" value="GAF domain-like"/>
    <property type="match status" value="2"/>
</dbReference>
<dbReference type="PROSITE" id="PS50112">
    <property type="entry name" value="PAS"/>
    <property type="match status" value="3"/>
</dbReference>
<feature type="domain" description="PAS" evidence="16">
    <location>
        <begin position="630"/>
        <end position="700"/>
    </location>
</feature>
<name>T0J103_9SPHN</name>
<dbReference type="InterPro" id="IPR011102">
    <property type="entry name" value="Sig_transdc_His_kinase_HWE"/>
</dbReference>
<dbReference type="Pfam" id="PF07536">
    <property type="entry name" value="HWE_HK"/>
    <property type="match status" value="1"/>
</dbReference>
<dbReference type="Proteomes" id="UP000015527">
    <property type="component" value="Unassembled WGS sequence"/>
</dbReference>
<dbReference type="InterPro" id="IPR013655">
    <property type="entry name" value="PAS_fold_3"/>
</dbReference>
<dbReference type="Pfam" id="PF01590">
    <property type="entry name" value="GAF"/>
    <property type="match status" value="2"/>
</dbReference>
<dbReference type="Pfam" id="PF08447">
    <property type="entry name" value="PAS_3"/>
    <property type="match status" value="2"/>
</dbReference>
<keyword evidence="12" id="KW-0067">ATP-binding</keyword>
<dbReference type="PATRIC" id="fig|1096930.3.peg.1256"/>
<protein>
    <recommendedName>
        <fullName evidence="2">histidine kinase</fullName>
        <ecNumber evidence="2">2.7.13.3</ecNumber>
    </recommendedName>
</protein>
<evidence type="ECO:0000256" key="13">
    <source>
        <dbReference type="ARBA" id="ARBA00022991"/>
    </source>
</evidence>
<sequence>MGAGVEDVLTTAELASRPSRVPDYEAESRALGLLAHEMATNPRGVLQKCAEMVMDLCRADSAGISILEPGGTSGMFRWHAAAGAFAPNLFGMMPREASPCGTVMERDRVLLFKEAERVFPALRDVEPRIYENLLAPWHVKGEAVGTLWVIKHTPQGRFDAEDARVLQSLARFAAAALQMISAIDAATVRQAELEQRTDALSEIEERQTFLLRLSDAVRPLATPADIQGAITDLLRERLNADWCYYVDWDSDTNAGLVLRGSVREGLPTLAGVHDVSDAPEFLELLTGGAVLMVRDYASYEKLPRRLRQKFTAFGFRSMIVAPLFARGRLVASLLVGDTKVREWSASDSSLLVEVAERTWAAIERACAEETLRGSEERFRLIVENARDYAIFTLDADGRIADLFPGAEQVFGWSQAEARGQAADITFTAEDRAAGVPAQEQATARDNGMAPDVRWHVRKDGSRVFIEGTTNAIRDPTGKLRGYLKIGQDVTERRAAEQALRESEERFRQFSEASSDIIWVRNAETMAFEYVSPAFETIYGRTRALVGDELERWASTLHPDDRDRVLANLDRVRAGERVDYEFRIVRPDGEERWIEDVDFPLRDSDGRITRIGGIGHDATIGKQAAGALEESERRARTLMEGIPQLVWRSEDEGRWTWSSPQWQDCTGQTQEESLGLGWLEALHPDDRETAVQAWGAARQNGIIDIDFRVRRARDAAFIWHHTRSVPVRDEQGRIVEWLGTSTDVHVLREMQERQRVLVAELQHRTFNLMGMVRSTADATIRSSASLDEFKAMFRERIAALARVQRLLSRLSEADRVTFDELIRTELEAAGALEPDSRVTLAGPEGVALRSSTVQTFAMALHELTTNAVKYGALKQPGAHLSVRWHIERRNADQPWLHVDWQETGVVMASTSAKPQGTGQGRRLIEEALPYQLNAETTYVMADDGVRCSIALPVSARNLRS</sequence>
<evidence type="ECO:0000256" key="15">
    <source>
        <dbReference type="ARBA" id="ARBA00023170"/>
    </source>
</evidence>
<feature type="domain" description="PAS" evidence="16">
    <location>
        <begin position="502"/>
        <end position="575"/>
    </location>
</feature>
<dbReference type="SMART" id="SM00091">
    <property type="entry name" value="PAS"/>
    <property type="match status" value="3"/>
</dbReference>
<dbReference type="eggNOG" id="COG3920">
    <property type="taxonomic scope" value="Bacteria"/>
</dbReference>
<dbReference type="InterPro" id="IPR029016">
    <property type="entry name" value="GAF-like_dom_sf"/>
</dbReference>
<dbReference type="GO" id="GO:0004673">
    <property type="term" value="F:protein histidine kinase activity"/>
    <property type="evidence" value="ECO:0007669"/>
    <property type="project" value="UniProtKB-EC"/>
</dbReference>
<keyword evidence="19" id="KW-1185">Reference proteome</keyword>
<dbReference type="EMBL" id="ATHL01000050">
    <property type="protein sequence ID" value="EQB17795.1"/>
    <property type="molecule type" value="Genomic_DNA"/>
</dbReference>
<dbReference type="eggNOG" id="COG2197">
    <property type="taxonomic scope" value="Bacteria"/>
</dbReference>
<keyword evidence="8" id="KW-0808">Transferase</keyword>
<evidence type="ECO:0000313" key="19">
    <source>
        <dbReference type="Proteomes" id="UP000015527"/>
    </source>
</evidence>
<feature type="domain" description="PAC" evidence="17">
    <location>
        <begin position="448"/>
        <end position="501"/>
    </location>
</feature>
<evidence type="ECO:0000256" key="7">
    <source>
        <dbReference type="ARBA" id="ARBA00022643"/>
    </source>
</evidence>
<evidence type="ECO:0000256" key="4">
    <source>
        <dbReference type="ARBA" id="ARBA00022553"/>
    </source>
</evidence>
<evidence type="ECO:0000313" key="18">
    <source>
        <dbReference type="EMBL" id="EQB17795.1"/>
    </source>
</evidence>
<dbReference type="SMART" id="SM00086">
    <property type="entry name" value="PAC"/>
    <property type="match status" value="3"/>
</dbReference>
<evidence type="ECO:0000256" key="12">
    <source>
        <dbReference type="ARBA" id="ARBA00022840"/>
    </source>
</evidence>
<dbReference type="InterPro" id="IPR000014">
    <property type="entry name" value="PAS"/>
</dbReference>
<evidence type="ECO:0000256" key="1">
    <source>
        <dbReference type="ARBA" id="ARBA00000085"/>
    </source>
</evidence>
<dbReference type="FunFam" id="3.30.450.20:FF:000099">
    <property type="entry name" value="Sensory box sensor histidine kinase"/>
    <property type="match status" value="1"/>
</dbReference>
<dbReference type="EC" id="2.7.13.3" evidence="2"/>
<evidence type="ECO:0000256" key="10">
    <source>
        <dbReference type="ARBA" id="ARBA00022741"/>
    </source>
</evidence>
<keyword evidence="13" id="KW-0157">Chromophore</keyword>
<dbReference type="InterPro" id="IPR000700">
    <property type="entry name" value="PAS-assoc_C"/>
</dbReference>
<dbReference type="GO" id="GO:0006355">
    <property type="term" value="P:regulation of DNA-templated transcription"/>
    <property type="evidence" value="ECO:0007669"/>
    <property type="project" value="InterPro"/>
</dbReference>
<keyword evidence="15" id="KW-0675">Receptor</keyword>
<dbReference type="SUPFAM" id="SSF55785">
    <property type="entry name" value="PYP-like sensor domain (PAS domain)"/>
    <property type="match status" value="3"/>
</dbReference>
<dbReference type="Gene3D" id="3.30.450.20">
    <property type="entry name" value="PAS domain"/>
    <property type="match status" value="3"/>
</dbReference>
<dbReference type="AlphaFoldDB" id="T0J103"/>
<dbReference type="CDD" id="cd00130">
    <property type="entry name" value="PAS"/>
    <property type="match status" value="3"/>
</dbReference>
<evidence type="ECO:0000256" key="2">
    <source>
        <dbReference type="ARBA" id="ARBA00012438"/>
    </source>
</evidence>
<evidence type="ECO:0000256" key="6">
    <source>
        <dbReference type="ARBA" id="ARBA00022630"/>
    </source>
</evidence>
<organism evidence="18 19">
    <name type="scientific">Novosphingobium lindaniclasticum LE124</name>
    <dbReference type="NCBI Taxonomy" id="1096930"/>
    <lineage>
        <taxon>Bacteria</taxon>
        <taxon>Pseudomonadati</taxon>
        <taxon>Pseudomonadota</taxon>
        <taxon>Alphaproteobacteria</taxon>
        <taxon>Sphingomonadales</taxon>
        <taxon>Sphingomonadaceae</taxon>
        <taxon>Novosphingobium</taxon>
    </lineage>
</organism>
<evidence type="ECO:0000256" key="3">
    <source>
        <dbReference type="ARBA" id="ARBA00022543"/>
    </source>
</evidence>
<dbReference type="GO" id="GO:0005524">
    <property type="term" value="F:ATP binding"/>
    <property type="evidence" value="ECO:0007669"/>
    <property type="project" value="UniProtKB-KW"/>
</dbReference>
<feature type="domain" description="PAC" evidence="17">
    <location>
        <begin position="702"/>
        <end position="755"/>
    </location>
</feature>
<gene>
    <name evidence="18" type="ORF">L284_06340</name>
</gene>
<dbReference type="Gene3D" id="3.30.450.40">
    <property type="match status" value="2"/>
</dbReference>
<dbReference type="InterPro" id="IPR035965">
    <property type="entry name" value="PAS-like_dom_sf"/>
</dbReference>
<accession>T0J103</accession>
<evidence type="ECO:0000256" key="5">
    <source>
        <dbReference type="ARBA" id="ARBA00022606"/>
    </source>
</evidence>